<protein>
    <recommendedName>
        <fullName evidence="5">RING-type domain-containing protein</fullName>
    </recommendedName>
</protein>
<evidence type="ECO:0000256" key="4">
    <source>
        <dbReference type="PROSITE-ProRule" id="PRU00175"/>
    </source>
</evidence>
<dbReference type="SUPFAM" id="SSF57850">
    <property type="entry name" value="RING/U-box"/>
    <property type="match status" value="1"/>
</dbReference>
<dbReference type="EMBL" id="JAPFFF010000004">
    <property type="protein sequence ID" value="KAK8891863.1"/>
    <property type="molecule type" value="Genomic_DNA"/>
</dbReference>
<dbReference type="InterPro" id="IPR001841">
    <property type="entry name" value="Znf_RING"/>
</dbReference>
<sequence length="163" mass="18167">MDSMSCSNVCALCGNRISYHSCSLPCNHQFCQICISKWCTQSNSCPSCNKKYTRLNELINNSPTGFIFSAKALAKLYETTNSNDDNLNSSSLITDSSTFQAAQQYRSDESIEQIDKPSFHHSRNSIYSSALGNKNTKNALPTKQKEWKKSSLMPKLVLSSIQS</sequence>
<comment type="caution">
    <text evidence="6">The sequence shown here is derived from an EMBL/GenBank/DDBJ whole genome shotgun (WGS) entry which is preliminary data.</text>
</comment>
<evidence type="ECO:0000259" key="5">
    <source>
        <dbReference type="PROSITE" id="PS50089"/>
    </source>
</evidence>
<dbReference type="PROSITE" id="PS00518">
    <property type="entry name" value="ZF_RING_1"/>
    <property type="match status" value="1"/>
</dbReference>
<dbReference type="Pfam" id="PF13639">
    <property type="entry name" value="zf-RING_2"/>
    <property type="match status" value="1"/>
</dbReference>
<accession>A0ABR2KL44</accession>
<gene>
    <name evidence="6" type="ORF">M9Y10_029085</name>
</gene>
<evidence type="ECO:0000313" key="7">
    <source>
        <dbReference type="Proteomes" id="UP001470230"/>
    </source>
</evidence>
<organism evidence="6 7">
    <name type="scientific">Tritrichomonas musculus</name>
    <dbReference type="NCBI Taxonomy" id="1915356"/>
    <lineage>
        <taxon>Eukaryota</taxon>
        <taxon>Metamonada</taxon>
        <taxon>Parabasalia</taxon>
        <taxon>Tritrichomonadida</taxon>
        <taxon>Tritrichomonadidae</taxon>
        <taxon>Tritrichomonas</taxon>
    </lineage>
</organism>
<evidence type="ECO:0000256" key="1">
    <source>
        <dbReference type="ARBA" id="ARBA00022723"/>
    </source>
</evidence>
<proteinExistence type="predicted"/>
<dbReference type="PROSITE" id="PS50089">
    <property type="entry name" value="ZF_RING_2"/>
    <property type="match status" value="1"/>
</dbReference>
<keyword evidence="2 4" id="KW-0863">Zinc-finger</keyword>
<dbReference type="Gene3D" id="3.30.40.10">
    <property type="entry name" value="Zinc/RING finger domain, C3HC4 (zinc finger)"/>
    <property type="match status" value="1"/>
</dbReference>
<keyword evidence="7" id="KW-1185">Reference proteome</keyword>
<dbReference type="SMART" id="SM00184">
    <property type="entry name" value="RING"/>
    <property type="match status" value="1"/>
</dbReference>
<evidence type="ECO:0000256" key="2">
    <source>
        <dbReference type="ARBA" id="ARBA00022771"/>
    </source>
</evidence>
<keyword evidence="3" id="KW-0862">Zinc</keyword>
<reference evidence="6 7" key="1">
    <citation type="submission" date="2024-04" db="EMBL/GenBank/DDBJ databases">
        <title>Tritrichomonas musculus Genome.</title>
        <authorList>
            <person name="Alves-Ferreira E."/>
            <person name="Grigg M."/>
            <person name="Lorenzi H."/>
            <person name="Galac M."/>
        </authorList>
    </citation>
    <scope>NUCLEOTIDE SEQUENCE [LARGE SCALE GENOMIC DNA]</scope>
    <source>
        <strain evidence="6 7">EAF2021</strain>
    </source>
</reference>
<evidence type="ECO:0000256" key="3">
    <source>
        <dbReference type="ARBA" id="ARBA00022833"/>
    </source>
</evidence>
<dbReference type="InterPro" id="IPR017907">
    <property type="entry name" value="Znf_RING_CS"/>
</dbReference>
<dbReference type="InterPro" id="IPR013083">
    <property type="entry name" value="Znf_RING/FYVE/PHD"/>
</dbReference>
<keyword evidence="1" id="KW-0479">Metal-binding</keyword>
<dbReference type="Proteomes" id="UP001470230">
    <property type="component" value="Unassembled WGS sequence"/>
</dbReference>
<feature type="domain" description="RING-type" evidence="5">
    <location>
        <begin position="10"/>
        <end position="49"/>
    </location>
</feature>
<evidence type="ECO:0000313" key="6">
    <source>
        <dbReference type="EMBL" id="KAK8891863.1"/>
    </source>
</evidence>
<name>A0ABR2KL44_9EUKA</name>